<dbReference type="CDD" id="cd00085">
    <property type="entry name" value="HNHc"/>
    <property type="match status" value="1"/>
</dbReference>
<dbReference type="RefSeq" id="WP_283768287.1">
    <property type="nucleotide sequence ID" value="NZ_JAQOSO010000093.1"/>
</dbReference>
<keyword evidence="3" id="KW-1185">Reference proteome</keyword>
<dbReference type="InterPro" id="IPR052892">
    <property type="entry name" value="NA-targeting_endonuclease"/>
</dbReference>
<dbReference type="Pfam" id="PF01844">
    <property type="entry name" value="HNH"/>
    <property type="match status" value="1"/>
</dbReference>
<dbReference type="EMBL" id="JAQOSO010000093">
    <property type="protein sequence ID" value="MDJ1176000.1"/>
    <property type="molecule type" value="Genomic_DNA"/>
</dbReference>
<dbReference type="PANTHER" id="PTHR33877">
    <property type="entry name" value="SLL1193 PROTEIN"/>
    <property type="match status" value="1"/>
</dbReference>
<dbReference type="Proteomes" id="UP001235849">
    <property type="component" value="Unassembled WGS sequence"/>
</dbReference>
<protein>
    <submittedName>
        <fullName evidence="2">HNH endonuclease signature motif containing protein</fullName>
    </submittedName>
</protein>
<evidence type="ECO:0000259" key="1">
    <source>
        <dbReference type="SMART" id="SM00507"/>
    </source>
</evidence>
<feature type="domain" description="HNH nuclease" evidence="1">
    <location>
        <begin position="8"/>
        <end position="63"/>
    </location>
</feature>
<comment type="caution">
    <text evidence="2">The sequence shown here is derived from an EMBL/GenBank/DDBJ whole genome shotgun (WGS) entry which is preliminary data.</text>
</comment>
<reference evidence="2 3" key="1">
    <citation type="submission" date="2023-01" db="EMBL/GenBank/DDBJ databases">
        <title>Novel diversity within Roseofilum (Cyanobacteria; Desertifilaceae) from marine benthic mats with descriptions of four novel species.</title>
        <authorList>
            <person name="Wang Y."/>
            <person name="Berthold D.E."/>
            <person name="Hu J."/>
            <person name="Lefler F.W."/>
            <person name="Laughinghouse H.D. IV."/>
        </authorList>
    </citation>
    <scope>NUCLEOTIDE SEQUENCE [LARGE SCALE GENOMIC DNA]</scope>
    <source>
        <strain evidence="2 3">BLCC-M114</strain>
    </source>
</reference>
<dbReference type="GO" id="GO:0003677">
    <property type="term" value="F:DNA binding"/>
    <property type="evidence" value="ECO:0007669"/>
    <property type="project" value="UniProtKB-KW"/>
</dbReference>
<dbReference type="PANTHER" id="PTHR33877:SF2">
    <property type="entry name" value="OS07G0170200 PROTEIN"/>
    <property type="match status" value="1"/>
</dbReference>
<evidence type="ECO:0000313" key="2">
    <source>
        <dbReference type="EMBL" id="MDJ1176000.1"/>
    </source>
</evidence>
<proteinExistence type="predicted"/>
<accession>A0ABT7BA77</accession>
<gene>
    <name evidence="2" type="ORF">PMG25_18085</name>
</gene>
<name>A0ABT7BA77_9CYAN</name>
<keyword evidence="2" id="KW-0255">Endonuclease</keyword>
<dbReference type="Gene3D" id="1.10.30.50">
    <property type="match status" value="1"/>
</dbReference>
<keyword evidence="2" id="KW-0238">DNA-binding</keyword>
<sequence>MNSKQKHNKRAKLIEQFGSPTRCYWCGCILSREQITLDHLIPKKHGGSNSLENLRISCFSCNNQRGHSLFPPQSFRKKVR</sequence>
<keyword evidence="2" id="KW-0378">Hydrolase</keyword>
<dbReference type="SMART" id="SM00507">
    <property type="entry name" value="HNHc"/>
    <property type="match status" value="1"/>
</dbReference>
<dbReference type="InterPro" id="IPR002711">
    <property type="entry name" value="HNH"/>
</dbReference>
<organism evidence="2 3">
    <name type="scientific">Roseofilum capinflatum BLCC-M114</name>
    <dbReference type="NCBI Taxonomy" id="3022440"/>
    <lineage>
        <taxon>Bacteria</taxon>
        <taxon>Bacillati</taxon>
        <taxon>Cyanobacteriota</taxon>
        <taxon>Cyanophyceae</taxon>
        <taxon>Desertifilales</taxon>
        <taxon>Desertifilaceae</taxon>
        <taxon>Roseofilum</taxon>
        <taxon>Roseofilum capinflatum</taxon>
    </lineage>
</organism>
<evidence type="ECO:0000313" key="3">
    <source>
        <dbReference type="Proteomes" id="UP001235849"/>
    </source>
</evidence>
<dbReference type="GO" id="GO:0004519">
    <property type="term" value="F:endonuclease activity"/>
    <property type="evidence" value="ECO:0007669"/>
    <property type="project" value="UniProtKB-KW"/>
</dbReference>
<dbReference type="InterPro" id="IPR003615">
    <property type="entry name" value="HNH_nuc"/>
</dbReference>
<keyword evidence="2" id="KW-0540">Nuclease</keyword>